<organism evidence="2 3">
    <name type="scientific">Tulasnella calospora MUT 4182</name>
    <dbReference type="NCBI Taxonomy" id="1051891"/>
    <lineage>
        <taxon>Eukaryota</taxon>
        <taxon>Fungi</taxon>
        <taxon>Dikarya</taxon>
        <taxon>Basidiomycota</taxon>
        <taxon>Agaricomycotina</taxon>
        <taxon>Agaricomycetes</taxon>
        <taxon>Cantharellales</taxon>
        <taxon>Tulasnellaceae</taxon>
        <taxon>Tulasnella</taxon>
    </lineage>
</organism>
<reference evidence="3" key="2">
    <citation type="submission" date="2015-01" db="EMBL/GenBank/DDBJ databases">
        <title>Evolutionary Origins and Diversification of the Mycorrhizal Mutualists.</title>
        <authorList>
            <consortium name="DOE Joint Genome Institute"/>
            <consortium name="Mycorrhizal Genomics Consortium"/>
            <person name="Kohler A."/>
            <person name="Kuo A."/>
            <person name="Nagy L.G."/>
            <person name="Floudas D."/>
            <person name="Copeland A."/>
            <person name="Barry K.W."/>
            <person name="Cichocki N."/>
            <person name="Veneault-Fourrey C."/>
            <person name="LaButti K."/>
            <person name="Lindquist E.A."/>
            <person name="Lipzen A."/>
            <person name="Lundell T."/>
            <person name="Morin E."/>
            <person name="Murat C."/>
            <person name="Riley R."/>
            <person name="Ohm R."/>
            <person name="Sun H."/>
            <person name="Tunlid A."/>
            <person name="Henrissat B."/>
            <person name="Grigoriev I.V."/>
            <person name="Hibbett D.S."/>
            <person name="Martin F."/>
        </authorList>
    </citation>
    <scope>NUCLEOTIDE SEQUENCE [LARGE SCALE GENOMIC DNA]</scope>
    <source>
        <strain evidence="3">MUT 4182</strain>
    </source>
</reference>
<dbReference type="Proteomes" id="UP000054248">
    <property type="component" value="Unassembled WGS sequence"/>
</dbReference>
<evidence type="ECO:0000313" key="3">
    <source>
        <dbReference type="Proteomes" id="UP000054248"/>
    </source>
</evidence>
<dbReference type="HOGENOM" id="CLU_977248_0_0_1"/>
<accession>A0A0C3QRS3</accession>
<name>A0A0C3QRS3_9AGAM</name>
<feature type="compositionally biased region" description="Low complexity" evidence="1">
    <location>
        <begin position="57"/>
        <end position="68"/>
    </location>
</feature>
<evidence type="ECO:0000256" key="1">
    <source>
        <dbReference type="SAM" id="MobiDB-lite"/>
    </source>
</evidence>
<dbReference type="AlphaFoldDB" id="A0A0C3QRS3"/>
<sequence>MPPASQTVPTPLPPSLTPTGQRRGGSINTGTGPAGLPPPLSSQRGLPNTSAPPPGAAKPAAGGDPPTANDHAAPSSALKAHQPGGSSAPHVVPAPKLAPGGDPFWDDEGSPIPPLSYGMRCGSLHEMILAKCTVATESSPARGHMPEAIYQTNLASPGPGWVFIRTAAGFIPVQSPAPAGLKTRELQGKSYAGRPGQQSAYDEDLRSGAAATRKLMTPSEDLNSRMDVDENFDYLNLDESLGRRPNQHNDDEDDDPYADLPEHPPARLLDHPPNHPANRRRPPRK</sequence>
<evidence type="ECO:0000313" key="2">
    <source>
        <dbReference type="EMBL" id="KIO31486.1"/>
    </source>
</evidence>
<feature type="compositionally biased region" description="Basic and acidic residues" evidence="1">
    <location>
        <begin position="260"/>
        <end position="273"/>
    </location>
</feature>
<feature type="region of interest" description="Disordered" evidence="1">
    <location>
        <begin position="1"/>
        <end position="109"/>
    </location>
</feature>
<keyword evidence="3" id="KW-1185">Reference proteome</keyword>
<dbReference type="EMBL" id="KN822963">
    <property type="protein sequence ID" value="KIO31486.1"/>
    <property type="molecule type" value="Genomic_DNA"/>
</dbReference>
<gene>
    <name evidence="2" type="ORF">M407DRAFT_19623</name>
</gene>
<protein>
    <submittedName>
        <fullName evidence="2">Uncharacterized protein</fullName>
    </submittedName>
</protein>
<feature type="region of interest" description="Disordered" evidence="1">
    <location>
        <begin position="236"/>
        <end position="285"/>
    </location>
</feature>
<reference evidence="2 3" key="1">
    <citation type="submission" date="2014-04" db="EMBL/GenBank/DDBJ databases">
        <authorList>
            <consortium name="DOE Joint Genome Institute"/>
            <person name="Kuo A."/>
            <person name="Girlanda M."/>
            <person name="Perotto S."/>
            <person name="Kohler A."/>
            <person name="Nagy L.G."/>
            <person name="Floudas D."/>
            <person name="Copeland A."/>
            <person name="Barry K.W."/>
            <person name="Cichocki N."/>
            <person name="Veneault-Fourrey C."/>
            <person name="LaButti K."/>
            <person name="Lindquist E.A."/>
            <person name="Lipzen A."/>
            <person name="Lundell T."/>
            <person name="Morin E."/>
            <person name="Murat C."/>
            <person name="Sun H."/>
            <person name="Tunlid A."/>
            <person name="Henrissat B."/>
            <person name="Grigoriev I.V."/>
            <person name="Hibbett D.S."/>
            <person name="Martin F."/>
            <person name="Nordberg H.P."/>
            <person name="Cantor M.N."/>
            <person name="Hua S.X."/>
        </authorList>
    </citation>
    <scope>NUCLEOTIDE SEQUENCE [LARGE SCALE GENOMIC DNA]</scope>
    <source>
        <strain evidence="2 3">MUT 4182</strain>
    </source>
</reference>
<proteinExistence type="predicted"/>